<feature type="compositionally biased region" description="Polar residues" evidence="3">
    <location>
        <begin position="442"/>
        <end position="472"/>
    </location>
</feature>
<reference evidence="6" key="1">
    <citation type="journal article" date="2023" name="G3 (Bethesda)">
        <title>A reference genome for the long-term kleptoplast-retaining sea slug Elysia crispata morphotype clarki.</title>
        <authorList>
            <person name="Eastman K.E."/>
            <person name="Pendleton A.L."/>
            <person name="Shaikh M.A."/>
            <person name="Suttiyut T."/>
            <person name="Ogas R."/>
            <person name="Tomko P."/>
            <person name="Gavelis G."/>
            <person name="Widhalm J.R."/>
            <person name="Wisecaver J.H."/>
        </authorList>
    </citation>
    <scope>NUCLEOTIDE SEQUENCE</scope>
    <source>
        <strain evidence="6">ECLA1</strain>
    </source>
</reference>
<feature type="domain" description="START" evidence="5">
    <location>
        <begin position="1122"/>
        <end position="1305"/>
    </location>
</feature>
<dbReference type="SUPFAM" id="SSF48350">
    <property type="entry name" value="GTPase activation domain, GAP"/>
    <property type="match status" value="1"/>
</dbReference>
<dbReference type="SMART" id="SM00234">
    <property type="entry name" value="START"/>
    <property type="match status" value="1"/>
</dbReference>
<organism evidence="6 7">
    <name type="scientific">Elysia crispata</name>
    <name type="common">lettuce slug</name>
    <dbReference type="NCBI Taxonomy" id="231223"/>
    <lineage>
        <taxon>Eukaryota</taxon>
        <taxon>Metazoa</taxon>
        <taxon>Spiralia</taxon>
        <taxon>Lophotrochozoa</taxon>
        <taxon>Mollusca</taxon>
        <taxon>Gastropoda</taxon>
        <taxon>Heterobranchia</taxon>
        <taxon>Euthyneura</taxon>
        <taxon>Panpulmonata</taxon>
        <taxon>Sacoglossa</taxon>
        <taxon>Placobranchoidea</taxon>
        <taxon>Plakobranchidae</taxon>
        <taxon>Elysia</taxon>
    </lineage>
</organism>
<dbReference type="Proteomes" id="UP001283361">
    <property type="component" value="Unassembled WGS sequence"/>
</dbReference>
<feature type="compositionally biased region" description="Polar residues" evidence="3">
    <location>
        <begin position="611"/>
        <end position="620"/>
    </location>
</feature>
<evidence type="ECO:0000313" key="6">
    <source>
        <dbReference type="EMBL" id="KAK3781152.1"/>
    </source>
</evidence>
<dbReference type="Gene3D" id="3.30.530.20">
    <property type="match status" value="1"/>
</dbReference>
<feature type="compositionally biased region" description="Polar residues" evidence="3">
    <location>
        <begin position="656"/>
        <end position="672"/>
    </location>
</feature>
<feature type="compositionally biased region" description="Low complexity" evidence="3">
    <location>
        <begin position="161"/>
        <end position="172"/>
    </location>
</feature>
<dbReference type="InterPro" id="IPR023393">
    <property type="entry name" value="START-like_dom_sf"/>
</dbReference>
<feature type="compositionally biased region" description="Polar residues" evidence="3">
    <location>
        <begin position="268"/>
        <end position="292"/>
    </location>
</feature>
<dbReference type="GO" id="GO:0007165">
    <property type="term" value="P:signal transduction"/>
    <property type="evidence" value="ECO:0007669"/>
    <property type="project" value="InterPro"/>
</dbReference>
<feature type="compositionally biased region" description="Polar residues" evidence="3">
    <location>
        <begin position="404"/>
        <end position="417"/>
    </location>
</feature>
<protein>
    <submittedName>
        <fullName evidence="6">Uncharacterized protein</fullName>
    </submittedName>
</protein>
<feature type="domain" description="Rho-GAP" evidence="4">
    <location>
        <begin position="884"/>
        <end position="1096"/>
    </location>
</feature>
<dbReference type="EMBL" id="JAWDGP010002657">
    <property type="protein sequence ID" value="KAK3781152.1"/>
    <property type="molecule type" value="Genomic_DNA"/>
</dbReference>
<dbReference type="SUPFAM" id="SSF55961">
    <property type="entry name" value="Bet v1-like"/>
    <property type="match status" value="1"/>
</dbReference>
<feature type="compositionally biased region" description="Low complexity" evidence="3">
    <location>
        <begin position="317"/>
        <end position="330"/>
    </location>
</feature>
<dbReference type="PANTHER" id="PTHR12659">
    <property type="entry name" value="RHO-TYPE GTPASE ACTIVATING PROTEIN"/>
    <property type="match status" value="1"/>
</dbReference>
<dbReference type="PROSITE" id="PS50238">
    <property type="entry name" value="RHOGAP"/>
    <property type="match status" value="1"/>
</dbReference>
<feature type="compositionally biased region" description="Basic and acidic residues" evidence="3">
    <location>
        <begin position="685"/>
        <end position="698"/>
    </location>
</feature>
<evidence type="ECO:0000256" key="1">
    <source>
        <dbReference type="ARBA" id="ARBA00022468"/>
    </source>
</evidence>
<keyword evidence="2" id="KW-0597">Phosphoprotein</keyword>
<feature type="compositionally biased region" description="Low complexity" evidence="3">
    <location>
        <begin position="473"/>
        <end position="488"/>
    </location>
</feature>
<dbReference type="PANTHER" id="PTHR12659:SF7">
    <property type="entry name" value="CROSSVEINLESS C, ISOFORM C"/>
    <property type="match status" value="1"/>
</dbReference>
<feature type="compositionally biased region" description="Basic residues" evidence="3">
    <location>
        <begin position="197"/>
        <end position="211"/>
    </location>
</feature>
<evidence type="ECO:0000256" key="2">
    <source>
        <dbReference type="ARBA" id="ARBA00022553"/>
    </source>
</evidence>
<dbReference type="GO" id="GO:0030036">
    <property type="term" value="P:actin cytoskeleton organization"/>
    <property type="evidence" value="ECO:0007669"/>
    <property type="project" value="TreeGrafter"/>
</dbReference>
<feature type="region of interest" description="Disordered" evidence="3">
    <location>
        <begin position="592"/>
        <end position="620"/>
    </location>
</feature>
<evidence type="ECO:0000313" key="7">
    <source>
        <dbReference type="Proteomes" id="UP001283361"/>
    </source>
</evidence>
<dbReference type="Pfam" id="PF00620">
    <property type="entry name" value="RhoGAP"/>
    <property type="match status" value="1"/>
</dbReference>
<dbReference type="GO" id="GO:0008289">
    <property type="term" value="F:lipid binding"/>
    <property type="evidence" value="ECO:0007669"/>
    <property type="project" value="InterPro"/>
</dbReference>
<dbReference type="PROSITE" id="PS50848">
    <property type="entry name" value="START"/>
    <property type="match status" value="1"/>
</dbReference>
<feature type="region of interest" description="Disordered" evidence="3">
    <location>
        <begin position="248"/>
        <end position="366"/>
    </location>
</feature>
<feature type="compositionally biased region" description="Low complexity" evidence="3">
    <location>
        <begin position="593"/>
        <end position="610"/>
    </location>
</feature>
<feature type="compositionally biased region" description="Low complexity" evidence="3">
    <location>
        <begin position="347"/>
        <end position="361"/>
    </location>
</feature>
<evidence type="ECO:0000256" key="3">
    <source>
        <dbReference type="SAM" id="MobiDB-lite"/>
    </source>
</evidence>
<keyword evidence="7" id="KW-1185">Reference proteome</keyword>
<feature type="region of interest" description="Disordered" evidence="3">
    <location>
        <begin position="399"/>
        <end position="569"/>
    </location>
</feature>
<feature type="region of interest" description="Disordered" evidence="3">
    <location>
        <begin position="655"/>
        <end position="805"/>
    </location>
</feature>
<feature type="compositionally biased region" description="Low complexity" evidence="3">
    <location>
        <begin position="94"/>
        <end position="115"/>
    </location>
</feature>
<dbReference type="GO" id="GO:0005096">
    <property type="term" value="F:GTPase activator activity"/>
    <property type="evidence" value="ECO:0007669"/>
    <property type="project" value="UniProtKB-KW"/>
</dbReference>
<feature type="compositionally biased region" description="Low complexity" evidence="3">
    <location>
        <begin position="520"/>
        <end position="544"/>
    </location>
</feature>
<comment type="caution">
    <text evidence="6">The sequence shown here is derived from an EMBL/GenBank/DDBJ whole genome shotgun (WGS) entry which is preliminary data.</text>
</comment>
<dbReference type="InterPro" id="IPR000198">
    <property type="entry name" value="RhoGAP_dom"/>
</dbReference>
<dbReference type="SMART" id="SM00324">
    <property type="entry name" value="RhoGAP"/>
    <property type="match status" value="1"/>
</dbReference>
<evidence type="ECO:0000259" key="4">
    <source>
        <dbReference type="PROSITE" id="PS50238"/>
    </source>
</evidence>
<feature type="region of interest" description="Disordered" evidence="3">
    <location>
        <begin position="67"/>
        <end position="223"/>
    </location>
</feature>
<accession>A0AAE1A6K8</accession>
<dbReference type="InterPro" id="IPR008936">
    <property type="entry name" value="Rho_GTPase_activation_prot"/>
</dbReference>
<proteinExistence type="predicted"/>
<evidence type="ECO:0000259" key="5">
    <source>
        <dbReference type="PROSITE" id="PS50848"/>
    </source>
</evidence>
<dbReference type="InterPro" id="IPR002913">
    <property type="entry name" value="START_lipid-bd_dom"/>
</dbReference>
<feature type="compositionally biased region" description="Low complexity" evidence="3">
    <location>
        <begin position="742"/>
        <end position="757"/>
    </location>
</feature>
<name>A0AAE1A6K8_9GAST</name>
<dbReference type="GO" id="GO:0035023">
    <property type="term" value="P:regulation of Rho protein signal transduction"/>
    <property type="evidence" value="ECO:0007669"/>
    <property type="project" value="TreeGrafter"/>
</dbReference>
<feature type="compositionally biased region" description="Polar residues" evidence="3">
    <location>
        <begin position="558"/>
        <end position="567"/>
    </location>
</feature>
<feature type="region of interest" description="Disordered" evidence="3">
    <location>
        <begin position="1044"/>
        <end position="1074"/>
    </location>
</feature>
<dbReference type="Pfam" id="PF01852">
    <property type="entry name" value="START"/>
    <property type="match status" value="1"/>
</dbReference>
<dbReference type="Gene3D" id="1.10.555.10">
    <property type="entry name" value="Rho GTPase activation protein"/>
    <property type="match status" value="1"/>
</dbReference>
<sequence length="1335" mass="146679">MPLHTGFRLPARTRSSNNHQHLEWQWEKQPQLSPFELFLLKLVTASEEEEEEDFCALSERWEYQKSVRRWSRKDLQPPCSPAAAARPEGGSGFTSSTADTGGQQQQQNSQPSQRAASHDSLLADQEDSAQPDSTDQPESGDGQGDQVKNEDEDNPSERHTSSSSSTSSTLSPRLRRAASERIKTAKSLWRKMEGGLKSRKSRRHQIGHGGHRGGSGPVLEISDPVLADRAGDMQARLVRLQCVDIKQGEGQQGEIPPADPMSSRLAPASQTELVSSKSCGTKPQASSLSTPSSPHPDAGSPGSNLTQPAFRSRSLDSASTTSQAQPSSVPDSQTKASSGAPLSEYYSAQSQLQQNLRQAQQKTSSSDGLGNLLEIFLLPQDHQPGRFPTALQNGYIEKDPLLSPASTGAGNYPSQPGGNFVPFPDDSQTGATPHDSAPGGATSVNANRTSVYDNFGLPNSKTPDNRILNPQFSPVKETSSESSPVSRSGRAMSAEDAGHSLTEALPTPKDRSVSLDAASRRGMNSSHSSSSIRNRSVSFESSSSLGDKEQDDSAFGATGSSELSPSRTEAYVASLPGKGVSHSVSADSYFRDSTSTTATSDTGSVSSTTSQEDGSTVSGSTLHYSNYEEFEAILKQLYDNISDLTNFIDWDDDETTSQSNATKGTTSPSATTALHVDTPSLLTSSERRARPRPGRDPNIDLDLEDLDSPLSRTSDPLALSPTASRGEAATDESLDLDQQENSSSSSGGDAGSHIADSGSDDAEPLLADLSHDDSLDTIPAVTRERRDSGVGHSLTRAPSDRRRKKIRWHSFQRSHRPDVTCRAKQVNALTVGQLVRLQKLALLKLTGIMEKCLPVNKSGWNWMMPRFMKRHKTPDFSDRTVFGVPLSVMVQRTGQPLPQSVLYAMRYLRRTSQASIGIFRKSGVKSKIQQLRDHLEAHPDMTDFEGLNTYNVADMLKTFFRDLPECLLTSKMSETFRSIYTHVPQSQRLEAMQAAILLLPDENREVLQSLLLFLSDISSHQEDHQMNASNLAVCFTPTVFQLGRSGSGSPASPKRGRKLGGSNSNPPGTPDPREIMEQKAAHECLHMLITECKTLFTVPAHLFRQLQVISLAHEEPGPLHDLGTSTEEVRAFGQERIQLVLKEAHDRKSHWHFMHSVGDVEVYNRKPMDDYPLKEWKLIVDIEAPPIEVLRRIMHERHAWDEDLLSWSVVERLDPHSDIFQYALNTMAPHPSRHYCVLRYWRSDLTKGSCALVTMSVEHADVGSVQGVWAIDLGSYFLMEPCGAGRSRLTYITRVDTRGRTPEWYTKMYGYIQANFLERLKDSFKQETSGPETKV</sequence>
<keyword evidence="1" id="KW-0343">GTPase activation</keyword>
<gene>
    <name evidence="6" type="ORF">RRG08_020093</name>
</gene>
<feature type="compositionally biased region" description="Acidic residues" evidence="3">
    <location>
        <begin position="729"/>
        <end position="738"/>
    </location>
</feature>